<evidence type="ECO:0000313" key="5">
    <source>
        <dbReference type="EMBL" id="KAI1860430.1"/>
    </source>
</evidence>
<dbReference type="PANTHER" id="PTHR37534">
    <property type="entry name" value="TRANSCRIPTIONAL ACTIVATOR PROTEIN UGA3"/>
    <property type="match status" value="1"/>
</dbReference>
<name>A0A9Q0AIU5_9PEZI</name>
<dbReference type="GO" id="GO:0045944">
    <property type="term" value="P:positive regulation of transcription by RNA polymerase II"/>
    <property type="evidence" value="ECO:0007669"/>
    <property type="project" value="TreeGrafter"/>
</dbReference>
<evidence type="ECO:0000256" key="2">
    <source>
        <dbReference type="ARBA" id="ARBA00023242"/>
    </source>
</evidence>
<dbReference type="GO" id="GO:0005634">
    <property type="term" value="C:nucleus"/>
    <property type="evidence" value="ECO:0007669"/>
    <property type="project" value="UniProtKB-SubCell"/>
</dbReference>
<feature type="region of interest" description="Disordered" evidence="3">
    <location>
        <begin position="70"/>
        <end position="95"/>
    </location>
</feature>
<gene>
    <name evidence="5" type="ORF">JX265_009829</name>
</gene>
<dbReference type="Gene3D" id="4.10.240.10">
    <property type="entry name" value="Zn(2)-C6 fungal-type DNA-binding domain"/>
    <property type="match status" value="1"/>
</dbReference>
<dbReference type="EMBL" id="JAFIMR010000031">
    <property type="protein sequence ID" value="KAI1860430.1"/>
    <property type="molecule type" value="Genomic_DNA"/>
</dbReference>
<dbReference type="CDD" id="cd00067">
    <property type="entry name" value="GAL4"/>
    <property type="match status" value="1"/>
</dbReference>
<dbReference type="PANTHER" id="PTHR37534:SF11">
    <property type="entry name" value="ZN(II)2CYS6 TRANSCRIPTION FACTOR (EUROFUNG)"/>
    <property type="match status" value="1"/>
</dbReference>
<dbReference type="InterPro" id="IPR036864">
    <property type="entry name" value="Zn2-C6_fun-type_DNA-bd_sf"/>
</dbReference>
<evidence type="ECO:0000313" key="6">
    <source>
        <dbReference type="Proteomes" id="UP000829685"/>
    </source>
</evidence>
<accession>A0A9Q0AIU5</accession>
<proteinExistence type="predicted"/>
<dbReference type="PROSITE" id="PS00463">
    <property type="entry name" value="ZN2_CY6_FUNGAL_1"/>
    <property type="match status" value="1"/>
</dbReference>
<dbReference type="PROSITE" id="PS50048">
    <property type="entry name" value="ZN2_CY6_FUNGAL_2"/>
    <property type="match status" value="1"/>
</dbReference>
<dbReference type="GO" id="GO:0000981">
    <property type="term" value="F:DNA-binding transcription factor activity, RNA polymerase II-specific"/>
    <property type="evidence" value="ECO:0007669"/>
    <property type="project" value="InterPro"/>
</dbReference>
<keyword evidence="2" id="KW-0539">Nucleus</keyword>
<dbReference type="Proteomes" id="UP000829685">
    <property type="component" value="Unassembled WGS sequence"/>
</dbReference>
<dbReference type="SMART" id="SM00066">
    <property type="entry name" value="GAL4"/>
    <property type="match status" value="1"/>
</dbReference>
<dbReference type="InterPro" id="IPR001138">
    <property type="entry name" value="Zn2Cys6_DnaBD"/>
</dbReference>
<feature type="domain" description="Zn(2)-C6 fungal-type" evidence="4">
    <location>
        <begin position="24"/>
        <end position="52"/>
    </location>
</feature>
<dbReference type="Pfam" id="PF11951">
    <property type="entry name" value="Fungal_trans_2"/>
    <property type="match status" value="1"/>
</dbReference>
<evidence type="ECO:0000256" key="3">
    <source>
        <dbReference type="SAM" id="MobiDB-lite"/>
    </source>
</evidence>
<feature type="region of interest" description="Disordered" evidence="3">
    <location>
        <begin position="1"/>
        <end position="24"/>
    </location>
</feature>
<sequence>MSDSSSQRPTTVKRSRKFARSRNGCENCRSLRKKCDESQPECGNCVARNVTCPGYHKSFKWSEKYQSHEIYKQDRGAPSARRRRSPVPGVTVSQSPARVPEVYQNDLSPLPGRGVFNATHDLIRDATTQSQSAELGMVARIGQEQEGHRVCDTPDNGSSNQLDDADIHEVTRAVSRPIHNAHYRQSRALLQRYYGISPLIPPQLFSHEGSVLVEHYFKDVCGLYSTFDSTLNPFRSSVARAWSNSAPVYYAIQSMAAAHLSNTYATMESIGLDMKRKADAALQEELRLVHTGRKNTDCALMVTLLLGLSACWHSAGDLGLSYLRLARLLVQPRLMCTEFKTAEAERQDQFFVESLIYWEMMTAFVTPPTDGDCQRTTGVVEDESNAPPLAGAADHRSATQSILPHPWTGVGSRVQILFAEVARLVRAERTAAGVDFFWLGDDTQNSRRRRRVAFKLEEELLSLEHPQVTRLIDPGDQKTRKEDFITVAEATRCAALLELYQVFPAILRKRLSLKSTVPTVPEMDRDCAWSNVSSTTKNEGTAFLTSLAIHTLKLVAQLDDDSGTRFLQLMVIVVAATKLRFVSSAMNLDYLDLSPSDDNLDSDTIISSRRFAEGRLRSHLSRLPAKPVRRILELVSEVWRRLDLGEDVFWLDVMIAHRWETIMG</sequence>
<comment type="subcellular location">
    <subcellularLocation>
        <location evidence="1">Nucleus</location>
    </subcellularLocation>
</comment>
<evidence type="ECO:0000259" key="4">
    <source>
        <dbReference type="PROSITE" id="PS50048"/>
    </source>
</evidence>
<keyword evidence="6" id="KW-1185">Reference proteome</keyword>
<dbReference type="SUPFAM" id="SSF57701">
    <property type="entry name" value="Zn2/Cys6 DNA-binding domain"/>
    <property type="match status" value="1"/>
</dbReference>
<evidence type="ECO:0000256" key="1">
    <source>
        <dbReference type="ARBA" id="ARBA00004123"/>
    </source>
</evidence>
<dbReference type="GO" id="GO:0000976">
    <property type="term" value="F:transcription cis-regulatory region binding"/>
    <property type="evidence" value="ECO:0007669"/>
    <property type="project" value="TreeGrafter"/>
</dbReference>
<dbReference type="AlphaFoldDB" id="A0A9Q0AIU5"/>
<organism evidence="5 6">
    <name type="scientific">Neoarthrinium moseri</name>
    <dbReference type="NCBI Taxonomy" id="1658444"/>
    <lineage>
        <taxon>Eukaryota</taxon>
        <taxon>Fungi</taxon>
        <taxon>Dikarya</taxon>
        <taxon>Ascomycota</taxon>
        <taxon>Pezizomycotina</taxon>
        <taxon>Sordariomycetes</taxon>
        <taxon>Xylariomycetidae</taxon>
        <taxon>Amphisphaeriales</taxon>
        <taxon>Apiosporaceae</taxon>
        <taxon>Neoarthrinium</taxon>
    </lineage>
</organism>
<dbReference type="Pfam" id="PF00172">
    <property type="entry name" value="Zn_clus"/>
    <property type="match status" value="1"/>
</dbReference>
<comment type="caution">
    <text evidence="5">The sequence shown here is derived from an EMBL/GenBank/DDBJ whole genome shotgun (WGS) entry which is preliminary data.</text>
</comment>
<feature type="compositionally biased region" description="Polar residues" evidence="3">
    <location>
        <begin position="1"/>
        <end position="10"/>
    </location>
</feature>
<protein>
    <recommendedName>
        <fullName evidence="4">Zn(2)-C6 fungal-type domain-containing protein</fullName>
    </recommendedName>
</protein>
<dbReference type="InterPro" id="IPR021858">
    <property type="entry name" value="Fun_TF"/>
</dbReference>
<dbReference type="GO" id="GO:0008270">
    <property type="term" value="F:zinc ion binding"/>
    <property type="evidence" value="ECO:0007669"/>
    <property type="project" value="InterPro"/>
</dbReference>
<reference evidence="5" key="1">
    <citation type="submission" date="2021-03" db="EMBL/GenBank/DDBJ databases">
        <title>Revisited historic fungal species revealed as producer of novel bioactive compounds through whole genome sequencing and comparative genomics.</title>
        <authorList>
            <person name="Vignolle G.A."/>
            <person name="Hochenegger N."/>
            <person name="Mach R.L."/>
            <person name="Mach-Aigner A.R."/>
            <person name="Javad Rahimi M."/>
            <person name="Salim K.A."/>
            <person name="Chan C.M."/>
            <person name="Lim L.B.L."/>
            <person name="Cai F."/>
            <person name="Druzhinina I.S."/>
            <person name="U'Ren J.M."/>
            <person name="Derntl C."/>
        </authorList>
    </citation>
    <scope>NUCLEOTIDE SEQUENCE</scope>
    <source>
        <strain evidence="5">TUCIM 5799</strain>
    </source>
</reference>
<feature type="compositionally biased region" description="Basic residues" evidence="3">
    <location>
        <begin position="11"/>
        <end position="20"/>
    </location>
</feature>